<organism evidence="2">
    <name type="scientific">Anguilla anguilla</name>
    <name type="common">European freshwater eel</name>
    <name type="synonym">Muraena anguilla</name>
    <dbReference type="NCBI Taxonomy" id="7936"/>
    <lineage>
        <taxon>Eukaryota</taxon>
        <taxon>Metazoa</taxon>
        <taxon>Chordata</taxon>
        <taxon>Craniata</taxon>
        <taxon>Vertebrata</taxon>
        <taxon>Euteleostomi</taxon>
        <taxon>Actinopterygii</taxon>
        <taxon>Neopterygii</taxon>
        <taxon>Teleostei</taxon>
        <taxon>Anguilliformes</taxon>
        <taxon>Anguillidae</taxon>
        <taxon>Anguilla</taxon>
    </lineage>
</organism>
<sequence>MATSGESNGVYLVLFFCGGLIVSSFIHSFIHSFNPAA</sequence>
<reference evidence="2" key="1">
    <citation type="submission" date="2014-11" db="EMBL/GenBank/DDBJ databases">
        <authorList>
            <person name="Amaro Gonzalez C."/>
        </authorList>
    </citation>
    <scope>NUCLEOTIDE SEQUENCE</scope>
</reference>
<keyword evidence="1" id="KW-1133">Transmembrane helix</keyword>
<dbReference type="AlphaFoldDB" id="A0A0E9TWI6"/>
<accession>A0A0E9TWI6</accession>
<evidence type="ECO:0000256" key="1">
    <source>
        <dbReference type="SAM" id="Phobius"/>
    </source>
</evidence>
<evidence type="ECO:0000313" key="2">
    <source>
        <dbReference type="EMBL" id="JAH57265.1"/>
    </source>
</evidence>
<dbReference type="EMBL" id="GBXM01051312">
    <property type="protein sequence ID" value="JAH57265.1"/>
    <property type="molecule type" value="Transcribed_RNA"/>
</dbReference>
<feature type="transmembrane region" description="Helical" evidence="1">
    <location>
        <begin position="12"/>
        <end position="30"/>
    </location>
</feature>
<keyword evidence="1" id="KW-0812">Transmembrane</keyword>
<protein>
    <submittedName>
        <fullName evidence="2">Uncharacterized protein</fullName>
    </submittedName>
</protein>
<name>A0A0E9TWI6_ANGAN</name>
<proteinExistence type="predicted"/>
<reference evidence="2" key="2">
    <citation type="journal article" date="2015" name="Fish Shellfish Immunol.">
        <title>Early steps in the European eel (Anguilla anguilla)-Vibrio vulnificus interaction in the gills: Role of the RtxA13 toxin.</title>
        <authorList>
            <person name="Callol A."/>
            <person name="Pajuelo D."/>
            <person name="Ebbesson L."/>
            <person name="Teles M."/>
            <person name="MacKenzie S."/>
            <person name="Amaro C."/>
        </authorList>
    </citation>
    <scope>NUCLEOTIDE SEQUENCE</scope>
</reference>
<keyword evidence="1" id="KW-0472">Membrane</keyword>